<comment type="similarity">
    <text evidence="1 4">Belongs to the glycerate kinase type-1 family.</text>
</comment>
<protein>
    <submittedName>
        <fullName evidence="5">Glycerate kinase</fullName>
    </submittedName>
</protein>
<dbReference type="InterPro" id="IPR036129">
    <property type="entry name" value="Glycerate_kinase_sf"/>
</dbReference>
<dbReference type="OrthoDB" id="9774290at2"/>
<keyword evidence="3 4" id="KW-0418">Kinase</keyword>
<keyword evidence="2 4" id="KW-0808">Transferase</keyword>
<accession>A0A2T5C2X7</accession>
<proteinExistence type="inferred from homology"/>
<dbReference type="SUPFAM" id="SSF110738">
    <property type="entry name" value="Glycerate kinase I"/>
    <property type="match status" value="1"/>
</dbReference>
<reference evidence="5 6" key="1">
    <citation type="submission" date="2018-04" db="EMBL/GenBank/DDBJ databases">
        <title>Genomic Encyclopedia of Archaeal and Bacterial Type Strains, Phase II (KMG-II): from individual species to whole genera.</title>
        <authorList>
            <person name="Goeker M."/>
        </authorList>
    </citation>
    <scope>NUCLEOTIDE SEQUENCE [LARGE SCALE GENOMIC DNA]</scope>
    <source>
        <strain evidence="5 6">DSM 28823</strain>
    </source>
</reference>
<dbReference type="InterPro" id="IPR018197">
    <property type="entry name" value="Glycerate_kinase_RE-like"/>
</dbReference>
<dbReference type="InterPro" id="IPR004381">
    <property type="entry name" value="Glycerate_kinase"/>
</dbReference>
<dbReference type="EMBL" id="QAAD01000006">
    <property type="protein sequence ID" value="PTN09081.1"/>
    <property type="molecule type" value="Genomic_DNA"/>
</dbReference>
<dbReference type="PIRSF" id="PIRSF006078">
    <property type="entry name" value="GlxK"/>
    <property type="match status" value="1"/>
</dbReference>
<evidence type="ECO:0000313" key="5">
    <source>
        <dbReference type="EMBL" id="PTN09081.1"/>
    </source>
</evidence>
<sequence length="376" mass="39363">MKILIAPDSFKDCLEAADVARYLGEGIRRVIPDAEIRSIPVADGGEGFVQTMLSALGGERVQLAVCDPLMRQVEAFYGVLPDGTAVIEMAAASGIEHLTANERNPLITTTFGTGQLMMDAMERGCRKIIIGIGGSATNDGGIGMAQALGYRFLDKKGLEVPPGGGALNEIESIDFTNIDPLVGETAVWIACDVNNPLTGPRGASAVYGPQKGATPELVERLDANLGHLATVIKKYLNIDVLDLPGGGAAGGLGAGLVAFAGGRLQAGFDIVKEQTHLEEAVRQADIVLTGEGKMDGQTKQGKTPWGVAQLAQKHGKPLFAFAGFLGDGYRELYDEGFTSIFALPNGPASLDACIANAPVLLADSAEQLFRALKISL</sequence>
<organism evidence="5 6">
    <name type="scientific">Mangrovibacterium marinum</name>
    <dbReference type="NCBI Taxonomy" id="1639118"/>
    <lineage>
        <taxon>Bacteria</taxon>
        <taxon>Pseudomonadati</taxon>
        <taxon>Bacteroidota</taxon>
        <taxon>Bacteroidia</taxon>
        <taxon>Marinilabiliales</taxon>
        <taxon>Prolixibacteraceae</taxon>
        <taxon>Mangrovibacterium</taxon>
    </lineage>
</organism>
<dbReference type="Gene3D" id="3.40.50.10350">
    <property type="entry name" value="Glycerate kinase, domain 1"/>
    <property type="match status" value="1"/>
</dbReference>
<gene>
    <name evidence="5" type="ORF">C8N47_106181</name>
</gene>
<evidence type="ECO:0000313" key="6">
    <source>
        <dbReference type="Proteomes" id="UP000243525"/>
    </source>
</evidence>
<evidence type="ECO:0000256" key="3">
    <source>
        <dbReference type="ARBA" id="ARBA00022777"/>
    </source>
</evidence>
<dbReference type="Proteomes" id="UP000243525">
    <property type="component" value="Unassembled WGS sequence"/>
</dbReference>
<name>A0A2T5C2X7_9BACT</name>
<comment type="caution">
    <text evidence="5">The sequence shown here is derived from an EMBL/GenBank/DDBJ whole genome shotgun (WGS) entry which is preliminary data.</text>
</comment>
<dbReference type="GO" id="GO:0031388">
    <property type="term" value="P:organic acid phosphorylation"/>
    <property type="evidence" value="ECO:0007669"/>
    <property type="project" value="UniProtKB-UniRule"/>
</dbReference>
<dbReference type="RefSeq" id="WP_107821988.1">
    <property type="nucleotide sequence ID" value="NZ_OY782574.1"/>
</dbReference>
<dbReference type="GO" id="GO:0008887">
    <property type="term" value="F:glycerate kinase activity"/>
    <property type="evidence" value="ECO:0007669"/>
    <property type="project" value="UniProtKB-UniRule"/>
</dbReference>
<dbReference type="NCBIfam" id="TIGR00045">
    <property type="entry name" value="glycerate kinase"/>
    <property type="match status" value="1"/>
</dbReference>
<evidence type="ECO:0000256" key="1">
    <source>
        <dbReference type="ARBA" id="ARBA00006284"/>
    </source>
</evidence>
<dbReference type="Gene3D" id="3.90.1510.10">
    <property type="entry name" value="Glycerate kinase, domain 2"/>
    <property type="match status" value="1"/>
</dbReference>
<keyword evidence="6" id="KW-1185">Reference proteome</keyword>
<dbReference type="PANTHER" id="PTHR21599">
    <property type="entry name" value="GLYCERATE KINASE"/>
    <property type="match status" value="1"/>
</dbReference>
<dbReference type="AlphaFoldDB" id="A0A2T5C2X7"/>
<evidence type="ECO:0000256" key="2">
    <source>
        <dbReference type="ARBA" id="ARBA00022679"/>
    </source>
</evidence>
<dbReference type="PANTHER" id="PTHR21599:SF0">
    <property type="entry name" value="GLYCERATE KINASE"/>
    <property type="match status" value="1"/>
</dbReference>
<dbReference type="Pfam" id="PF02595">
    <property type="entry name" value="Gly_kinase"/>
    <property type="match status" value="1"/>
</dbReference>
<evidence type="ECO:0000256" key="4">
    <source>
        <dbReference type="PIRNR" id="PIRNR006078"/>
    </source>
</evidence>
<dbReference type="InterPro" id="IPR018193">
    <property type="entry name" value="Glyc_kinase_flavodox-like_fold"/>
</dbReference>